<evidence type="ECO:0000313" key="6">
    <source>
        <dbReference type="EMBL" id="OOQ90905.1"/>
    </source>
</evidence>
<dbReference type="EMBL" id="LJBN01000035">
    <property type="protein sequence ID" value="OOQ90905.1"/>
    <property type="molecule type" value="Genomic_DNA"/>
</dbReference>
<dbReference type="InterPro" id="IPR032460">
    <property type="entry name" value="Symplekin/Pta1_N"/>
</dbReference>
<evidence type="ECO:0000256" key="3">
    <source>
        <dbReference type="ARBA" id="ARBA00023242"/>
    </source>
</evidence>
<keyword evidence="3" id="KW-0539">Nucleus</keyword>
<evidence type="ECO:0000256" key="1">
    <source>
        <dbReference type="ARBA" id="ARBA00004123"/>
    </source>
</evidence>
<comment type="subcellular location">
    <subcellularLocation>
        <location evidence="1">Nucleus</location>
    </subcellularLocation>
</comment>
<feature type="domain" description="Symplekin/Pta1 N-terminal" evidence="5">
    <location>
        <begin position="91"/>
        <end position="332"/>
    </location>
</feature>
<dbReference type="AlphaFoldDB" id="A0A1S9RZI3"/>
<dbReference type="GO" id="GO:0005847">
    <property type="term" value="C:mRNA cleavage and polyadenylation specificity factor complex"/>
    <property type="evidence" value="ECO:0007669"/>
    <property type="project" value="TreeGrafter"/>
</dbReference>
<dbReference type="InterPro" id="IPR011989">
    <property type="entry name" value="ARM-like"/>
</dbReference>
<evidence type="ECO:0000313" key="7">
    <source>
        <dbReference type="Proteomes" id="UP000190744"/>
    </source>
</evidence>
<organism evidence="6 7">
    <name type="scientific">Penicillium brasilianum</name>
    <dbReference type="NCBI Taxonomy" id="104259"/>
    <lineage>
        <taxon>Eukaryota</taxon>
        <taxon>Fungi</taxon>
        <taxon>Dikarya</taxon>
        <taxon>Ascomycota</taxon>
        <taxon>Pezizomycotina</taxon>
        <taxon>Eurotiomycetes</taxon>
        <taxon>Eurotiomycetidae</taxon>
        <taxon>Eurotiales</taxon>
        <taxon>Aspergillaceae</taxon>
        <taxon>Penicillium</taxon>
    </lineage>
</organism>
<evidence type="ECO:0000256" key="4">
    <source>
        <dbReference type="SAM" id="MobiDB-lite"/>
    </source>
</evidence>
<dbReference type="GO" id="GO:0006397">
    <property type="term" value="P:mRNA processing"/>
    <property type="evidence" value="ECO:0007669"/>
    <property type="project" value="UniProtKB-KW"/>
</dbReference>
<protein>
    <submittedName>
        <fullName evidence="6">mRNA cleavage and polyadenylation specificity factor complex subunit</fullName>
    </submittedName>
</protein>
<dbReference type="PANTHER" id="PTHR15245:SF20">
    <property type="entry name" value="SYMPLEKIN"/>
    <property type="match status" value="1"/>
</dbReference>
<proteinExistence type="predicted"/>
<keyword evidence="2" id="KW-0507">mRNA processing</keyword>
<gene>
    <name evidence="6" type="ORF">PEBR_03085</name>
</gene>
<dbReference type="PANTHER" id="PTHR15245">
    <property type="entry name" value="SYMPLEKIN-RELATED"/>
    <property type="match status" value="1"/>
</dbReference>
<sequence length="779" mass="85724">MAQSTDQVVDQVAQLNAARSLVLGDAALYPQIVNGILPIVGANARLELRRWGADFLAETFASPILATAQKQQLAPTVLQSIQETLALPETDTAVLSSLVQTSASLYPLIFRHIVNHPEDTTTWETMNAVKQEILRKMDSFPCPVKICCVKFLQRVVQVQTPGLIADPRVCSASPVAPTDPDVHDTKLLQRPDQNETSLAVVPRTHALLAIPHLEAEASGLLDRLLGVFQEETSDPLIVNATLNCLAPLIRTRQSIANKIIMTIMDFYPSKHVRPPFTPTLRVGVKSMERTARALLFNVMKKNPSHPLMGKMQAYIERLMQSRLEVTEDASRKRGLPVEPTDGLDNAKRARLDAMTPPLLNIPPLPPGPTSFDQLFTITQDIGLSSFDVKQLPPDLVVKIAVPLLCQVNPSLLTQAVDAIRNRYQTITKEQNLKRQQLHQAAIAAAADDDDDYEPDYEPLDVGANVSEDATALTAEDVELEPDLVSLGPFVLPQPPPLTEEEAGDVGRSAVSRVFSMIDAVETTSSPAQSKSQQQPGFARLAGSTFDRDAWVILLTRLATRAPAGLEGSDHAKGDLVGGRRQATISDSIRETLYRYILEDFRARLKIGITWLNEEWYNDRVRMKAANSERGDEDEEEPTVALYYDTWVLRLLDGFLPYLDSRDIKVLVRFLSEIPEVTIAITQRVASLAKDPERVNLTVQALMYLVMFRPPAREMCLNTLEDVYQTYEESRPAAGKVLARWRPQALPAPAETTPAPAPSSAVESAPAAPPAEVQGPAAST</sequence>
<comment type="caution">
    <text evidence="6">The sequence shown here is derived from an EMBL/GenBank/DDBJ whole genome shotgun (WGS) entry which is preliminary data.</text>
</comment>
<feature type="compositionally biased region" description="Low complexity" evidence="4">
    <location>
        <begin position="746"/>
        <end position="772"/>
    </location>
</feature>
<accession>A0A1S9RZI3</accession>
<evidence type="ECO:0000256" key="2">
    <source>
        <dbReference type="ARBA" id="ARBA00022664"/>
    </source>
</evidence>
<name>A0A1S9RZI3_PENBI</name>
<feature type="region of interest" description="Disordered" evidence="4">
    <location>
        <begin position="744"/>
        <end position="779"/>
    </location>
</feature>
<dbReference type="Gene3D" id="1.25.10.10">
    <property type="entry name" value="Leucine-rich Repeat Variant"/>
    <property type="match status" value="1"/>
</dbReference>
<dbReference type="Pfam" id="PF11935">
    <property type="entry name" value="SYMPK_PTA1_N"/>
    <property type="match status" value="1"/>
</dbReference>
<evidence type="ECO:0000259" key="5">
    <source>
        <dbReference type="Pfam" id="PF11935"/>
    </source>
</evidence>
<dbReference type="InterPro" id="IPR021850">
    <property type="entry name" value="Symplekin/Pta1"/>
</dbReference>
<dbReference type="Proteomes" id="UP000190744">
    <property type="component" value="Unassembled WGS sequence"/>
</dbReference>
<reference evidence="7" key="1">
    <citation type="submission" date="2015-09" db="EMBL/GenBank/DDBJ databases">
        <authorList>
            <person name="Fill T.P."/>
            <person name="Baretta J.F."/>
            <person name="de Almeida L.G."/>
            <person name="Rocha M."/>
            <person name="de Souza D.H."/>
            <person name="Malavazi I."/>
            <person name="Cerdeira L.T."/>
            <person name="Hong H."/>
            <person name="Samborskyy M."/>
            <person name="de Vasconcelos A.T."/>
            <person name="Leadlay P."/>
            <person name="Rodrigues-Filho E."/>
        </authorList>
    </citation>
    <scope>NUCLEOTIDE SEQUENCE [LARGE SCALE GENOMIC DNA]</scope>
    <source>
        <strain evidence="7">LaBioMMi 136</strain>
    </source>
</reference>